<dbReference type="InterPro" id="IPR001333">
    <property type="entry name" value="Peptidase_M32_Taq"/>
</dbReference>
<dbReference type="PANTHER" id="PTHR34217">
    <property type="entry name" value="METAL-DEPENDENT CARBOXYPEPTIDASE"/>
    <property type="match status" value="1"/>
</dbReference>
<dbReference type="EMBL" id="CP002382">
    <property type="protein sequence ID" value="AEP09067.1"/>
    <property type="molecule type" value="Genomic_DNA"/>
</dbReference>
<keyword evidence="1" id="KW-0378">Hydrolase</keyword>
<dbReference type="HOGENOM" id="CLU_032916_1_1_5"/>
<evidence type="ECO:0000256" key="1">
    <source>
        <dbReference type="PIRNR" id="PIRNR006615"/>
    </source>
</evidence>
<reference evidence="4 5" key="1">
    <citation type="journal article" date="2011" name="BMC Genomics">
        <title>Genomic insights into an obligate epibiotic bacterial predator: Micavibrio aeruginosavorus ARL-13.</title>
        <authorList>
            <person name="Wang Z."/>
            <person name="Kadouri D."/>
            <person name="Wu M."/>
        </authorList>
    </citation>
    <scope>NUCLEOTIDE SEQUENCE [LARGE SCALE GENOMIC DNA]</scope>
    <source>
        <strain evidence="4 5">ARL-13</strain>
    </source>
</reference>
<dbReference type="Pfam" id="PF02074">
    <property type="entry name" value="Peptidase_M32"/>
    <property type="match status" value="1"/>
</dbReference>
<dbReference type="OrthoDB" id="9772308at2"/>
<evidence type="ECO:0000256" key="2">
    <source>
        <dbReference type="PIRSR" id="PIRSR006615-1"/>
    </source>
</evidence>
<dbReference type="Gene3D" id="1.10.1370.30">
    <property type="match status" value="1"/>
</dbReference>
<feature type="binding site" evidence="2">
    <location>
        <position position="271"/>
    </location>
    <ligand>
        <name>Zn(2+)</name>
        <dbReference type="ChEBI" id="CHEBI:29105"/>
        <note>catalytic</note>
    </ligand>
</feature>
<evidence type="ECO:0000313" key="4">
    <source>
        <dbReference type="EMBL" id="AEP09067.1"/>
    </source>
</evidence>
<feature type="binding site" evidence="2">
    <location>
        <position position="267"/>
    </location>
    <ligand>
        <name>Zn(2+)</name>
        <dbReference type="ChEBI" id="CHEBI:29105"/>
        <note>catalytic</note>
    </ligand>
</feature>
<dbReference type="PROSITE" id="PS52034">
    <property type="entry name" value="PEPTIDASE_M32"/>
    <property type="match status" value="1"/>
</dbReference>
<dbReference type="AlphaFoldDB" id="G2KQD1"/>
<proteinExistence type="inferred from homology"/>
<keyword evidence="2" id="KW-0862">Zinc</keyword>
<keyword evidence="1" id="KW-0645">Protease</keyword>
<evidence type="ECO:0000256" key="3">
    <source>
        <dbReference type="PIRSR" id="PIRSR006615-2"/>
    </source>
</evidence>
<dbReference type="SUPFAM" id="SSF55486">
    <property type="entry name" value="Metalloproteases ('zincins'), catalytic domain"/>
    <property type="match status" value="1"/>
</dbReference>
<keyword evidence="1" id="KW-0482">Metalloprotease</keyword>
<protein>
    <recommendedName>
        <fullName evidence="1">Metal-dependent carboxypeptidase</fullName>
        <ecNumber evidence="1">3.4.17.19</ecNumber>
    </recommendedName>
</protein>
<dbReference type="PANTHER" id="PTHR34217:SF1">
    <property type="entry name" value="CARBOXYPEPTIDASE 1"/>
    <property type="match status" value="1"/>
</dbReference>
<comment type="cofactor">
    <cofactor evidence="2">
        <name>Zn(2+)</name>
        <dbReference type="ChEBI" id="CHEBI:29105"/>
    </cofactor>
    <text evidence="2">Binds 1 zinc ion per subunit.</text>
</comment>
<feature type="active site" description="Proton donor/acceptor" evidence="3">
    <location>
        <position position="268"/>
    </location>
</feature>
<dbReference type="STRING" id="856793.MICA_733"/>
<dbReference type="GO" id="GO:0006508">
    <property type="term" value="P:proteolysis"/>
    <property type="evidence" value="ECO:0007669"/>
    <property type="project" value="UniProtKB-UniRule"/>
</dbReference>
<dbReference type="GO" id="GO:0004181">
    <property type="term" value="F:metallocarboxypeptidase activity"/>
    <property type="evidence" value="ECO:0007669"/>
    <property type="project" value="UniProtKB-UniRule"/>
</dbReference>
<feature type="binding site" evidence="2">
    <location>
        <position position="297"/>
    </location>
    <ligand>
        <name>Zn(2+)</name>
        <dbReference type="ChEBI" id="CHEBI:29105"/>
        <note>catalytic</note>
    </ligand>
</feature>
<keyword evidence="1 4" id="KW-0121">Carboxypeptidase</keyword>
<dbReference type="GO" id="GO:0046872">
    <property type="term" value="F:metal ion binding"/>
    <property type="evidence" value="ECO:0007669"/>
    <property type="project" value="UniProtKB-KW"/>
</dbReference>
<organism evidence="4 5">
    <name type="scientific">Micavibrio aeruginosavorus (strain ARL-13)</name>
    <dbReference type="NCBI Taxonomy" id="856793"/>
    <lineage>
        <taxon>Bacteria</taxon>
        <taxon>Pseudomonadati</taxon>
        <taxon>Bdellovibrionota</taxon>
        <taxon>Bdellovibrionia</taxon>
        <taxon>Bdellovibrionales</taxon>
        <taxon>Pseudobdellovibrionaceae</taxon>
        <taxon>Micavibrio</taxon>
    </lineage>
</organism>
<keyword evidence="1 2" id="KW-0479">Metal-binding</keyword>
<dbReference type="RefSeq" id="WP_014102290.1">
    <property type="nucleotide sequence ID" value="NC_016026.1"/>
</dbReference>
<name>G2KQD1_MICAA</name>
<dbReference type="PIRSF" id="PIRSF006615">
    <property type="entry name" value="Zn_crbxpep_Taq"/>
    <property type="match status" value="1"/>
</dbReference>
<keyword evidence="5" id="KW-1185">Reference proteome</keyword>
<comment type="similarity">
    <text evidence="1">Belongs to the peptidase M32 family.</text>
</comment>
<dbReference type="Proteomes" id="UP000009286">
    <property type="component" value="Chromosome"/>
</dbReference>
<comment type="function">
    <text evidence="1">Broad specificity carboxypetidase that releases amino acids sequentially from the C-terminus, including neutral, aromatic, polar and basic residues.</text>
</comment>
<comment type="catalytic activity">
    <reaction evidence="1">
        <text>Release of a C-terminal amino acid with broad specificity, except for -Pro.</text>
        <dbReference type="EC" id="3.4.17.19"/>
    </reaction>
</comment>
<sequence length="505" mass="56441">MTHTAYEKLKDRFRTIANLGGAGSILYMDSMTAMKPGSDNDRSEQMMALASAGHMLLTDPVVKDWLDESESNTASLSPADQKNLYLMRRQWIAATALPESLVREIARLETEGNTMHTQYRASGNWAVMKPVYEQAFKTSREVGLILKDALGFNSAYEALLDKFSPGLKLSTVETEFAKLESALPPMIAEAMDRQKAQKKMKPLGTIPVEYHHAIAKDLLRALGFDHDRGVFYTGDMHPLSGGTPDDSRLTTRYNPDHILDGLYTVAHETGHSLYEQGSPRAWRYQPAGHTMGMDVHESQSMILEYQACKIPEFIGYLSTLAHHHLPRKYRKGFTPDNLARHIFHVEPSFIRVAADELTYPGHIILRYNIERAMIEGDMTIDDLPGAWNDAMKKTFNLTPPDASKGHMQDVHWPSLSAGYFPAYTLGAMGAAQFFSAAVKVNPSLPAEIGTGNFQTLKTWLNTNVHSHGSLLSQDELFTSATGEALNATYYLNHLSRRYLGRDWAP</sequence>
<evidence type="ECO:0000313" key="5">
    <source>
        <dbReference type="Proteomes" id="UP000009286"/>
    </source>
</evidence>
<dbReference type="PRINTS" id="PR00998">
    <property type="entry name" value="CRBOXYPTASET"/>
</dbReference>
<accession>G2KQD1</accession>
<gene>
    <name evidence="4" type="ordered locus">MICA_733</name>
</gene>
<dbReference type="EC" id="3.4.17.19" evidence="1"/>
<dbReference type="CDD" id="cd06460">
    <property type="entry name" value="M32_Taq"/>
    <property type="match status" value="1"/>
</dbReference>
<dbReference type="eggNOG" id="COG2317">
    <property type="taxonomic scope" value="Bacteria"/>
</dbReference>
<dbReference type="KEGG" id="mai:MICA_733"/>